<keyword evidence="2" id="KW-0472">Membrane</keyword>
<dbReference type="OrthoDB" id="5819582at2759"/>
<dbReference type="PANTHER" id="PTHR23028">
    <property type="entry name" value="ACETYLTRANSFERASE"/>
    <property type="match status" value="1"/>
</dbReference>
<reference evidence="4 5" key="1">
    <citation type="submission" date="2018-05" db="EMBL/GenBank/DDBJ databases">
        <title>Genome sequencing and assembly of the regulated plant pathogen Lachnellula willkommii and related sister species for the development of diagnostic species identification markers.</title>
        <authorList>
            <person name="Giroux E."/>
            <person name="Bilodeau G."/>
        </authorList>
    </citation>
    <scope>NUCLEOTIDE SEQUENCE [LARGE SCALE GENOMIC DNA]</scope>
    <source>
        <strain evidence="4 5">CBS 160.35</strain>
    </source>
</reference>
<dbReference type="Proteomes" id="UP000443090">
    <property type="component" value="Unassembled WGS sequence"/>
</dbReference>
<dbReference type="GO" id="GO:0016747">
    <property type="term" value="F:acyltransferase activity, transferring groups other than amino-acyl groups"/>
    <property type="evidence" value="ECO:0007669"/>
    <property type="project" value="InterPro"/>
</dbReference>
<keyword evidence="5" id="KW-1185">Reference proteome</keyword>
<keyword evidence="2" id="KW-1133">Transmembrane helix</keyword>
<keyword evidence="2" id="KW-0812">Transmembrane</keyword>
<feature type="transmembrane region" description="Helical" evidence="2">
    <location>
        <begin position="141"/>
        <end position="160"/>
    </location>
</feature>
<name>A0A8H8S5V7_9HELO</name>
<feature type="transmembrane region" description="Helical" evidence="2">
    <location>
        <begin position="35"/>
        <end position="55"/>
    </location>
</feature>
<dbReference type="EMBL" id="QGMI01000090">
    <property type="protein sequence ID" value="TVY47470.1"/>
    <property type="molecule type" value="Genomic_DNA"/>
</dbReference>
<feature type="compositionally biased region" description="Low complexity" evidence="1">
    <location>
        <begin position="382"/>
        <end position="395"/>
    </location>
</feature>
<protein>
    <recommendedName>
        <fullName evidence="3">Acyltransferase 3 domain-containing protein</fullName>
    </recommendedName>
</protein>
<proteinExistence type="predicted"/>
<evidence type="ECO:0000256" key="1">
    <source>
        <dbReference type="SAM" id="MobiDB-lite"/>
    </source>
</evidence>
<feature type="transmembrane region" description="Helical" evidence="2">
    <location>
        <begin position="76"/>
        <end position="96"/>
    </location>
</feature>
<dbReference type="PANTHER" id="PTHR23028:SF134">
    <property type="entry name" value="PUTATIVE (AFU_ORTHOLOGUE AFUA_4G08520)-RELATED"/>
    <property type="match status" value="1"/>
</dbReference>
<feature type="domain" description="Acyltransferase 3" evidence="3">
    <location>
        <begin position="78"/>
        <end position="353"/>
    </location>
</feature>
<evidence type="ECO:0000256" key="2">
    <source>
        <dbReference type="SAM" id="Phobius"/>
    </source>
</evidence>
<accession>A0A8H8S5V7</accession>
<evidence type="ECO:0000313" key="5">
    <source>
        <dbReference type="Proteomes" id="UP000443090"/>
    </source>
</evidence>
<evidence type="ECO:0000259" key="3">
    <source>
        <dbReference type="Pfam" id="PF01757"/>
    </source>
</evidence>
<comment type="caution">
    <text evidence="4">The sequence shown here is derived from an EMBL/GenBank/DDBJ whole genome shotgun (WGS) entry which is preliminary data.</text>
</comment>
<feature type="region of interest" description="Disordered" evidence="1">
    <location>
        <begin position="380"/>
        <end position="404"/>
    </location>
</feature>
<dbReference type="Pfam" id="PF01757">
    <property type="entry name" value="Acyl_transf_3"/>
    <property type="match status" value="1"/>
</dbReference>
<feature type="transmembrane region" description="Helical" evidence="2">
    <location>
        <begin position="194"/>
        <end position="214"/>
    </location>
</feature>
<organism evidence="4 5">
    <name type="scientific">Lachnellula occidentalis</name>
    <dbReference type="NCBI Taxonomy" id="215460"/>
    <lineage>
        <taxon>Eukaryota</taxon>
        <taxon>Fungi</taxon>
        <taxon>Dikarya</taxon>
        <taxon>Ascomycota</taxon>
        <taxon>Pezizomycotina</taxon>
        <taxon>Leotiomycetes</taxon>
        <taxon>Helotiales</taxon>
        <taxon>Lachnaceae</taxon>
        <taxon>Lachnellula</taxon>
    </lineage>
</organism>
<dbReference type="InterPro" id="IPR002656">
    <property type="entry name" value="Acyl_transf_3_dom"/>
</dbReference>
<dbReference type="AlphaFoldDB" id="A0A8H8S5V7"/>
<dbReference type="InterPro" id="IPR050879">
    <property type="entry name" value="Acyltransferase_3"/>
</dbReference>
<evidence type="ECO:0000313" key="4">
    <source>
        <dbReference type="EMBL" id="TVY47470.1"/>
    </source>
</evidence>
<gene>
    <name evidence="4" type="ORF">LOCC1_G002205</name>
</gene>
<sequence>MASRPLLVDSNDDNSIIDLEEGEKVAPTLSPFRNFLSSTRAFLCSLFFAILPSFIQPLLRHQTSKPPNLNSGRSNALTYLTGIRGVASVIVFIYHWTHGLFHNSMDHAYGDITTTNTSEPSSSSATQSSHNHIMQLPPLRLFYAAEAMVALFFVLSGYVLSYRPIQQMNKPSCHLPATPTSTLSSLAFRRAPRLFLPAIAATLLAFLTQLTGALKLPSTPPPSTSTSTSFPGQSLSTLLLFLHSLLITGVWTWDTFPGPPWSLSPHLWTVPTEFRCSMVLFTLLLTISNRTRTTRLIVEAGVTAWCLTAGRWDVALFTAGAVLAELRVRREESESELLRASPSHRHAPCTIPNLLRTTALLAALLTGLLLATYPRIPPLPRHPSSGPSHSSSETPATKKRGGSLDRLPGLQRLFTTRLPLYFGRVAYALYLVHGLLIRVVGQRVLDAVWRAGARGEGGGRGEGVKFGVASVVFVPVVVWGADLFERGVERRVVGWARSL</sequence>